<dbReference type="PANTHER" id="PTHR28055:SF1">
    <property type="entry name" value="ALTERED INHERITANCE OF MITOCHONDRIA PROTEIN 41, MITOCHONDRIAL"/>
    <property type="match status" value="1"/>
</dbReference>
<organism evidence="1 2">
    <name type="scientific">Candidatus Wolfebacteria bacterium GW2011_GWC1_43_10</name>
    <dbReference type="NCBI Taxonomy" id="1619011"/>
    <lineage>
        <taxon>Bacteria</taxon>
        <taxon>Candidatus Wolfeibacteriota</taxon>
    </lineage>
</organism>
<evidence type="ECO:0000313" key="2">
    <source>
        <dbReference type="Proteomes" id="UP000034810"/>
    </source>
</evidence>
<comment type="caution">
    <text evidence="1">The sequence shown here is derived from an EMBL/GenBank/DDBJ whole genome shotgun (WGS) entry which is preliminary data.</text>
</comment>
<gene>
    <name evidence="1" type="ORF">UV58_C0003G0019</name>
</gene>
<dbReference type="Gene3D" id="1.10.10.410">
    <property type="match status" value="1"/>
</dbReference>
<proteinExistence type="predicted"/>
<accession>A0A0G1CBA5</accession>
<dbReference type="InterPro" id="IPR042184">
    <property type="entry name" value="YqeY/Aim41_N"/>
</dbReference>
<dbReference type="InterPro" id="IPR003789">
    <property type="entry name" value="Asn/Gln_tRNA_amidoTrase-B-like"/>
</dbReference>
<name>A0A0G1CBA5_9BACT</name>
<dbReference type="EMBL" id="LCFA01000003">
    <property type="protein sequence ID" value="KKS82945.1"/>
    <property type="molecule type" value="Genomic_DNA"/>
</dbReference>
<protein>
    <recommendedName>
        <fullName evidence="3">GatB/YqeY domain-containing protein</fullName>
    </recommendedName>
</protein>
<dbReference type="InterPro" id="IPR019004">
    <property type="entry name" value="YqeY/Aim41"/>
</dbReference>
<evidence type="ECO:0008006" key="3">
    <source>
        <dbReference type="Google" id="ProtNLM"/>
    </source>
</evidence>
<dbReference type="InterPro" id="IPR023168">
    <property type="entry name" value="GatB_Yqey_C_2"/>
</dbReference>
<dbReference type="PANTHER" id="PTHR28055">
    <property type="entry name" value="ALTERED INHERITANCE OF MITOCHONDRIA PROTEIN 41, MITOCHONDRIAL"/>
    <property type="match status" value="1"/>
</dbReference>
<dbReference type="Proteomes" id="UP000034810">
    <property type="component" value="Unassembled WGS sequence"/>
</dbReference>
<evidence type="ECO:0000313" key="1">
    <source>
        <dbReference type="EMBL" id="KKS82945.1"/>
    </source>
</evidence>
<dbReference type="Gene3D" id="1.10.1510.10">
    <property type="entry name" value="Uncharacterised protein YqeY/AIM41 PF09424, N-terminal domain"/>
    <property type="match status" value="1"/>
</dbReference>
<sequence length="148" mass="16493">MLLEDIQKKLKEAMVAKDEASLSVLRMLAAAIHNKEIEKGKDKPLLEEDVSDVLKKELKKRNEAALAYVNGNRPELAQKEKQEADFIAKFLPVPMSEEELIKTIEEVLANFPNATQKDFGNIMKAVMAKTDSGADGAVIARMIKEKLV</sequence>
<dbReference type="SUPFAM" id="SSF89095">
    <property type="entry name" value="GatB/YqeY motif"/>
    <property type="match status" value="1"/>
</dbReference>
<dbReference type="GO" id="GO:0016884">
    <property type="term" value="F:carbon-nitrogen ligase activity, with glutamine as amido-N-donor"/>
    <property type="evidence" value="ECO:0007669"/>
    <property type="project" value="InterPro"/>
</dbReference>
<reference evidence="1 2" key="1">
    <citation type="journal article" date="2015" name="Nature">
        <title>rRNA introns, odd ribosomes, and small enigmatic genomes across a large radiation of phyla.</title>
        <authorList>
            <person name="Brown C.T."/>
            <person name="Hug L.A."/>
            <person name="Thomas B.C."/>
            <person name="Sharon I."/>
            <person name="Castelle C.J."/>
            <person name="Singh A."/>
            <person name="Wilkins M.J."/>
            <person name="Williams K.H."/>
            <person name="Banfield J.F."/>
        </authorList>
    </citation>
    <scope>NUCLEOTIDE SEQUENCE [LARGE SCALE GENOMIC DNA]</scope>
</reference>
<dbReference type="AlphaFoldDB" id="A0A0G1CBA5"/>
<dbReference type="Pfam" id="PF09424">
    <property type="entry name" value="YqeY"/>
    <property type="match status" value="1"/>
</dbReference>